<evidence type="ECO:0000313" key="5">
    <source>
        <dbReference type="Proteomes" id="UP000035762"/>
    </source>
</evidence>
<comment type="similarity">
    <text evidence="1">Belongs to the ATP-dependent AMP-binding enzyme family.</text>
</comment>
<dbReference type="AlphaFoldDB" id="A0A090MKN3"/>
<evidence type="ECO:0000313" key="4">
    <source>
        <dbReference type="EMBL" id="CEG08025.1"/>
    </source>
</evidence>
<dbReference type="InterPro" id="IPR000873">
    <property type="entry name" value="AMP-dep_synth/lig_dom"/>
</dbReference>
<comment type="caution">
    <text evidence="4">The sequence shown here is derived from an EMBL/GenBank/DDBJ whole genome shotgun (WGS) entry which is preliminary data.</text>
</comment>
<accession>A0A090MKN3</accession>
<dbReference type="OrthoDB" id="7842397at2"/>
<dbReference type="EMBL" id="CCAZ020000001">
    <property type="protein sequence ID" value="CEG08025.1"/>
    <property type="molecule type" value="Genomic_DNA"/>
</dbReference>
<reference evidence="4 5" key="1">
    <citation type="journal article" date="2014" name="Genome Announc.">
        <title>Genome Sequence of Afipia felis Strain 76713, Isolated in Hospital Water Using an Amoeba Co-Culture Procedure.</title>
        <authorList>
            <person name="Benamar S."/>
            <person name="La Scola B."/>
            <person name="Croce O."/>
        </authorList>
    </citation>
    <scope>NUCLEOTIDE SEQUENCE [LARGE SCALE GENOMIC DNA]</scope>
    <source>
        <strain evidence="4 5">76713</strain>
    </source>
</reference>
<keyword evidence="5" id="KW-1185">Reference proteome</keyword>
<dbReference type="GO" id="GO:0031956">
    <property type="term" value="F:medium-chain fatty acid-CoA ligase activity"/>
    <property type="evidence" value="ECO:0007669"/>
    <property type="project" value="TreeGrafter"/>
</dbReference>
<dbReference type="Proteomes" id="UP000035762">
    <property type="component" value="Unassembled WGS sequence"/>
</dbReference>
<protein>
    <submittedName>
        <fullName evidence="4">Short-chain-fatty-acid--CoA ligase</fullName>
    </submittedName>
</protein>
<dbReference type="SUPFAM" id="SSF56801">
    <property type="entry name" value="Acetyl-CoA synthetase-like"/>
    <property type="match status" value="1"/>
</dbReference>
<evidence type="ECO:0000256" key="2">
    <source>
        <dbReference type="SAM" id="MobiDB-lite"/>
    </source>
</evidence>
<dbReference type="PANTHER" id="PTHR43201">
    <property type="entry name" value="ACYL-COA SYNTHETASE"/>
    <property type="match status" value="1"/>
</dbReference>
<dbReference type="PANTHER" id="PTHR43201:SF8">
    <property type="entry name" value="ACYL-COA SYNTHETASE FAMILY MEMBER 3"/>
    <property type="match status" value="1"/>
</dbReference>
<dbReference type="STRING" id="1035.BN961_01433"/>
<dbReference type="Gene3D" id="3.40.50.980">
    <property type="match status" value="1"/>
</dbReference>
<dbReference type="Pfam" id="PF00501">
    <property type="entry name" value="AMP-binding"/>
    <property type="match status" value="1"/>
</dbReference>
<feature type="region of interest" description="Disordered" evidence="2">
    <location>
        <begin position="1"/>
        <end position="27"/>
    </location>
</feature>
<name>A0A090MKN3_AFIFE</name>
<dbReference type="Gene3D" id="3.40.50.12780">
    <property type="entry name" value="N-terminal domain of ligase-like"/>
    <property type="match status" value="1"/>
</dbReference>
<sequence>MVQLAETDSVTDATDTPDTSVSMPDRSPTLYDLFSRTAERTPDALALSDPPNKRRITGDEPVELTYAQAETAVASLSSQFIRAGLPAGSIVAVQLPNTVEFPLTLLAAWRAGLVVALLPQLWRQAELAEALNRVGARAIITSGRIELIDHADLAMNAAAEAFSIRHVMGFGEALPDGMTPLDWRQRESFAPNLSINARKAAVASFDITRNGMVAVPRSHVNLIAGGLAIYMESALPSAAQIVSTALLSSFAGLTSSIVLWLLSGGSLRLHHPFDPQVLTDQIRAGNCDTLNAPAELALRMSESAAINAQPSLRHVIGLWRTPERVSASPDWKAKSAALTDVYLFGEMGLFALNRLDDGAAAPVTLTHHDAARAGELLLTPKGTLGLRGPMVTLAAYRPPPKADTSLMRTEPSVDYVDTGYPAKRAGQDGHITLTGTPAGIANVGGYRFREDDLEQWARRLSPGTVMMALPDPINGFRLAGRSNENARARGALAELGLNPLMTEAFRQRERQA</sequence>
<gene>
    <name evidence="4" type="primary">fadK</name>
    <name evidence="4" type="ORF">BN961_01433</name>
</gene>
<proteinExistence type="inferred from homology"/>
<keyword evidence="4" id="KW-0436">Ligase</keyword>
<feature type="domain" description="AMP-dependent synthetase/ligase" evidence="3">
    <location>
        <begin position="34"/>
        <end position="156"/>
    </location>
</feature>
<dbReference type="InterPro" id="IPR042099">
    <property type="entry name" value="ANL_N_sf"/>
</dbReference>
<dbReference type="GO" id="GO:0006631">
    <property type="term" value="P:fatty acid metabolic process"/>
    <property type="evidence" value="ECO:0007669"/>
    <property type="project" value="TreeGrafter"/>
</dbReference>
<organism evidence="4 5">
    <name type="scientific">Afipia felis</name>
    <name type="common">Cat scratch disease bacillus</name>
    <dbReference type="NCBI Taxonomy" id="1035"/>
    <lineage>
        <taxon>Bacteria</taxon>
        <taxon>Pseudomonadati</taxon>
        <taxon>Pseudomonadota</taxon>
        <taxon>Alphaproteobacteria</taxon>
        <taxon>Hyphomicrobiales</taxon>
        <taxon>Nitrobacteraceae</taxon>
        <taxon>Afipia</taxon>
    </lineage>
</organism>
<evidence type="ECO:0000256" key="1">
    <source>
        <dbReference type="ARBA" id="ARBA00006432"/>
    </source>
</evidence>
<feature type="compositionally biased region" description="Polar residues" evidence="2">
    <location>
        <begin position="1"/>
        <end position="22"/>
    </location>
</feature>
<evidence type="ECO:0000259" key="3">
    <source>
        <dbReference type="Pfam" id="PF00501"/>
    </source>
</evidence>